<comment type="subcellular location">
    <subcellularLocation>
        <location evidence="1">Cell membrane</location>
        <topology evidence="1">Multi-pass membrane protein</topology>
    </subcellularLocation>
</comment>
<accession>A0ABW2CFQ8</accession>
<keyword evidence="3" id="KW-1003">Cell membrane</keyword>
<evidence type="ECO:0000256" key="5">
    <source>
        <dbReference type="ARBA" id="ARBA00022970"/>
    </source>
</evidence>
<evidence type="ECO:0000313" key="10">
    <source>
        <dbReference type="EMBL" id="MFC6879320.1"/>
    </source>
</evidence>
<dbReference type="EMBL" id="JBHSXS010000002">
    <property type="protein sequence ID" value="MFC6879320.1"/>
    <property type="molecule type" value="Genomic_DNA"/>
</dbReference>
<sequence>MSAQVWIDGLFSGAVYALVALGLAIVFQPTRVMNFAQGEALVLGAAIGYQLIALWKWGWVAALLVTLLLGALLGVLTERMIMLPVKLSGSRFAWIVATLAAAMIFQSLFTLRYHDTDALRPRPVLAGGFEVLGERIGWQQLLTVGVALAVVAGYDLFLGRSVYGRAIRAASHSSDTAVILGIPVQRIIVLSFAIATVITALAGVLAAPVLFVGPASGLLFTIKGFTAAIIGGVGSPRGALAGGLIVGLLDAVVRNLVSATAGNFVAFALLALILVAFPSGLFGKPMAAH</sequence>
<evidence type="ECO:0000256" key="1">
    <source>
        <dbReference type="ARBA" id="ARBA00004651"/>
    </source>
</evidence>
<comment type="similarity">
    <text evidence="8">Belongs to the binding-protein-dependent transport system permease family. LivHM subfamily.</text>
</comment>
<evidence type="ECO:0000256" key="8">
    <source>
        <dbReference type="ARBA" id="ARBA00037998"/>
    </source>
</evidence>
<keyword evidence="11" id="KW-1185">Reference proteome</keyword>
<dbReference type="Proteomes" id="UP001596380">
    <property type="component" value="Unassembled WGS sequence"/>
</dbReference>
<keyword evidence="4 9" id="KW-0812">Transmembrane</keyword>
<proteinExistence type="inferred from homology"/>
<keyword evidence="6 9" id="KW-1133">Transmembrane helix</keyword>
<evidence type="ECO:0000256" key="9">
    <source>
        <dbReference type="SAM" id="Phobius"/>
    </source>
</evidence>
<dbReference type="InterPro" id="IPR001851">
    <property type="entry name" value="ABC_transp_permease"/>
</dbReference>
<keyword evidence="2" id="KW-0813">Transport</keyword>
<feature type="transmembrane region" description="Helical" evidence="9">
    <location>
        <begin position="256"/>
        <end position="277"/>
    </location>
</feature>
<keyword evidence="5" id="KW-0029">Amino-acid transport</keyword>
<comment type="caution">
    <text evidence="10">The sequence shown here is derived from an EMBL/GenBank/DDBJ whole genome shotgun (WGS) entry which is preliminary data.</text>
</comment>
<evidence type="ECO:0000256" key="7">
    <source>
        <dbReference type="ARBA" id="ARBA00023136"/>
    </source>
</evidence>
<evidence type="ECO:0000256" key="3">
    <source>
        <dbReference type="ARBA" id="ARBA00022475"/>
    </source>
</evidence>
<feature type="transmembrane region" description="Helical" evidence="9">
    <location>
        <begin position="89"/>
        <end position="109"/>
    </location>
</feature>
<dbReference type="PANTHER" id="PTHR11795:SF450">
    <property type="entry name" value="ABC TRANSPORTER PERMEASE PROTEIN"/>
    <property type="match status" value="1"/>
</dbReference>
<dbReference type="PANTHER" id="PTHR11795">
    <property type="entry name" value="BRANCHED-CHAIN AMINO ACID TRANSPORT SYSTEM PERMEASE PROTEIN LIVH"/>
    <property type="match status" value="1"/>
</dbReference>
<gene>
    <name evidence="10" type="ORF">ACFQKB_06025</name>
</gene>
<evidence type="ECO:0000313" key="11">
    <source>
        <dbReference type="Proteomes" id="UP001596380"/>
    </source>
</evidence>
<organism evidence="10 11">
    <name type="scientific">Actinomadura yumaensis</name>
    <dbReference type="NCBI Taxonomy" id="111807"/>
    <lineage>
        <taxon>Bacteria</taxon>
        <taxon>Bacillati</taxon>
        <taxon>Actinomycetota</taxon>
        <taxon>Actinomycetes</taxon>
        <taxon>Streptosporangiales</taxon>
        <taxon>Thermomonosporaceae</taxon>
        <taxon>Actinomadura</taxon>
    </lineage>
</organism>
<feature type="transmembrane region" description="Helical" evidence="9">
    <location>
        <begin position="34"/>
        <end position="52"/>
    </location>
</feature>
<protein>
    <submittedName>
        <fullName evidence="10">Branched-chain amino acid ABC transporter permease</fullName>
    </submittedName>
</protein>
<dbReference type="RefSeq" id="WP_160823964.1">
    <property type="nucleotide sequence ID" value="NZ_JBHSXS010000002.1"/>
</dbReference>
<feature type="transmembrane region" description="Helical" evidence="9">
    <location>
        <begin position="187"/>
        <end position="213"/>
    </location>
</feature>
<feature type="transmembrane region" description="Helical" evidence="9">
    <location>
        <begin position="138"/>
        <end position="158"/>
    </location>
</feature>
<name>A0ABW2CFQ8_9ACTN</name>
<evidence type="ECO:0000256" key="4">
    <source>
        <dbReference type="ARBA" id="ARBA00022692"/>
    </source>
</evidence>
<evidence type="ECO:0000256" key="2">
    <source>
        <dbReference type="ARBA" id="ARBA00022448"/>
    </source>
</evidence>
<feature type="transmembrane region" description="Helical" evidence="9">
    <location>
        <begin position="6"/>
        <end position="27"/>
    </location>
</feature>
<dbReference type="InterPro" id="IPR052157">
    <property type="entry name" value="BCAA_transport_permease"/>
</dbReference>
<reference evidence="11" key="1">
    <citation type="journal article" date="2019" name="Int. J. Syst. Evol. Microbiol.">
        <title>The Global Catalogue of Microorganisms (GCM) 10K type strain sequencing project: providing services to taxonomists for standard genome sequencing and annotation.</title>
        <authorList>
            <consortium name="The Broad Institute Genomics Platform"/>
            <consortium name="The Broad Institute Genome Sequencing Center for Infectious Disease"/>
            <person name="Wu L."/>
            <person name="Ma J."/>
        </authorList>
    </citation>
    <scope>NUCLEOTIDE SEQUENCE [LARGE SCALE GENOMIC DNA]</scope>
    <source>
        <strain evidence="11">JCM 3369</strain>
    </source>
</reference>
<dbReference type="Pfam" id="PF02653">
    <property type="entry name" value="BPD_transp_2"/>
    <property type="match status" value="1"/>
</dbReference>
<dbReference type="CDD" id="cd06582">
    <property type="entry name" value="TM_PBP1_LivH_like"/>
    <property type="match status" value="1"/>
</dbReference>
<feature type="transmembrane region" description="Helical" evidence="9">
    <location>
        <begin position="58"/>
        <end position="77"/>
    </location>
</feature>
<keyword evidence="7 9" id="KW-0472">Membrane</keyword>
<evidence type="ECO:0000256" key="6">
    <source>
        <dbReference type="ARBA" id="ARBA00022989"/>
    </source>
</evidence>
<feature type="transmembrane region" description="Helical" evidence="9">
    <location>
        <begin position="225"/>
        <end position="249"/>
    </location>
</feature>